<keyword evidence="3" id="KW-1185">Reference proteome</keyword>
<evidence type="ECO:0000313" key="3">
    <source>
        <dbReference type="Proteomes" id="UP000634476"/>
    </source>
</evidence>
<feature type="region of interest" description="Disordered" evidence="1">
    <location>
        <begin position="74"/>
        <end position="102"/>
    </location>
</feature>
<organism evidence="2 3">
    <name type="scientific">Planobispora takensis</name>
    <dbReference type="NCBI Taxonomy" id="1367882"/>
    <lineage>
        <taxon>Bacteria</taxon>
        <taxon>Bacillati</taxon>
        <taxon>Actinomycetota</taxon>
        <taxon>Actinomycetes</taxon>
        <taxon>Streptosporangiales</taxon>
        <taxon>Streptosporangiaceae</taxon>
        <taxon>Planobispora</taxon>
    </lineage>
</organism>
<name>A0A8J3WXE3_9ACTN</name>
<protein>
    <submittedName>
        <fullName evidence="2">Uncharacterized protein</fullName>
    </submittedName>
</protein>
<reference evidence="2" key="1">
    <citation type="submission" date="2021-01" db="EMBL/GenBank/DDBJ databases">
        <title>Whole genome shotgun sequence of Planobispora takensis NBRC 109077.</title>
        <authorList>
            <person name="Komaki H."/>
            <person name="Tamura T."/>
        </authorList>
    </citation>
    <scope>NUCLEOTIDE SEQUENCE</scope>
    <source>
        <strain evidence="2">NBRC 109077</strain>
    </source>
</reference>
<sequence length="102" mass="10303">MVDSLGMPLIGGPLELCAWSIGPRDGSAPAAGCASSGHGITMAGGGAARPGDWESSGLCGLQRTKKPARVYRGINRKNSSEGGSELRLPLSATGARRPSALI</sequence>
<proteinExistence type="predicted"/>
<evidence type="ECO:0000313" key="2">
    <source>
        <dbReference type="EMBL" id="GII02767.1"/>
    </source>
</evidence>
<comment type="caution">
    <text evidence="2">The sequence shown here is derived from an EMBL/GenBank/DDBJ whole genome shotgun (WGS) entry which is preliminary data.</text>
</comment>
<evidence type="ECO:0000256" key="1">
    <source>
        <dbReference type="SAM" id="MobiDB-lite"/>
    </source>
</evidence>
<dbReference type="Proteomes" id="UP000634476">
    <property type="component" value="Unassembled WGS sequence"/>
</dbReference>
<dbReference type="EMBL" id="BOOK01000035">
    <property type="protein sequence ID" value="GII02767.1"/>
    <property type="molecule type" value="Genomic_DNA"/>
</dbReference>
<gene>
    <name evidence="2" type="ORF">Pta02_47750</name>
</gene>
<dbReference type="AlphaFoldDB" id="A0A8J3WXE3"/>
<accession>A0A8J3WXE3</accession>